<dbReference type="EMBL" id="CAMPGE010012183">
    <property type="protein sequence ID" value="CAI2370964.1"/>
    <property type="molecule type" value="Genomic_DNA"/>
</dbReference>
<feature type="compositionally biased region" description="Basic and acidic residues" evidence="1">
    <location>
        <begin position="11"/>
        <end position="31"/>
    </location>
</feature>
<organism evidence="2 3">
    <name type="scientific">Euplotes crassus</name>
    <dbReference type="NCBI Taxonomy" id="5936"/>
    <lineage>
        <taxon>Eukaryota</taxon>
        <taxon>Sar</taxon>
        <taxon>Alveolata</taxon>
        <taxon>Ciliophora</taxon>
        <taxon>Intramacronucleata</taxon>
        <taxon>Spirotrichea</taxon>
        <taxon>Hypotrichia</taxon>
        <taxon>Euplotida</taxon>
        <taxon>Euplotidae</taxon>
        <taxon>Moneuplotes</taxon>
    </lineage>
</organism>
<accession>A0AAD1ULE9</accession>
<proteinExistence type="predicted"/>
<dbReference type="Proteomes" id="UP001295684">
    <property type="component" value="Unassembled WGS sequence"/>
</dbReference>
<feature type="compositionally biased region" description="Polar residues" evidence="1">
    <location>
        <begin position="1"/>
        <end position="10"/>
    </location>
</feature>
<evidence type="ECO:0000256" key="1">
    <source>
        <dbReference type="SAM" id="MobiDB-lite"/>
    </source>
</evidence>
<feature type="region of interest" description="Disordered" evidence="1">
    <location>
        <begin position="1"/>
        <end position="135"/>
    </location>
</feature>
<sequence>MEPNSFQSSKKGAEEDKRDITGNHYEYEVGSDRTINTSEYEDSSFSACIMKEEKSDKEQDGGLEEIKNQNSEEEKKIIYFEDSNEKDSVRRKDIEDHKNEMNLPQIDDPDANQKRRSKSCPTSHKCGTKKNCSNSSLDRSISEEFVHSSETSNQKITSECVEINSDSYLETSLASFYYELSASNSNKTCTDKTYDGDLCICDPGEISSTTSFYCKSLSLMCTTSLRSTISTTSTKSEPLQTLRTLNDSMSPLTPTDENNSPKAYSTSG</sequence>
<comment type="caution">
    <text evidence="2">The sequence shown here is derived from an EMBL/GenBank/DDBJ whole genome shotgun (WGS) entry which is preliminary data.</text>
</comment>
<evidence type="ECO:0000313" key="2">
    <source>
        <dbReference type="EMBL" id="CAI2370964.1"/>
    </source>
</evidence>
<feature type="compositionally biased region" description="Polar residues" evidence="1">
    <location>
        <begin position="33"/>
        <end position="46"/>
    </location>
</feature>
<dbReference type="AlphaFoldDB" id="A0AAD1ULE9"/>
<protein>
    <submittedName>
        <fullName evidence="2">Uncharacterized protein</fullName>
    </submittedName>
</protein>
<evidence type="ECO:0000313" key="3">
    <source>
        <dbReference type="Proteomes" id="UP001295684"/>
    </source>
</evidence>
<reference evidence="2" key="1">
    <citation type="submission" date="2023-07" db="EMBL/GenBank/DDBJ databases">
        <authorList>
            <consortium name="AG Swart"/>
            <person name="Singh M."/>
            <person name="Singh A."/>
            <person name="Seah K."/>
            <person name="Emmerich C."/>
        </authorList>
    </citation>
    <scope>NUCLEOTIDE SEQUENCE</scope>
    <source>
        <strain evidence="2">DP1</strain>
    </source>
</reference>
<feature type="compositionally biased region" description="Polar residues" evidence="1">
    <location>
        <begin position="237"/>
        <end position="268"/>
    </location>
</feature>
<feature type="region of interest" description="Disordered" evidence="1">
    <location>
        <begin position="232"/>
        <end position="268"/>
    </location>
</feature>
<keyword evidence="3" id="KW-1185">Reference proteome</keyword>
<name>A0AAD1ULE9_EUPCR</name>
<gene>
    <name evidence="2" type="ORF">ECRASSUSDP1_LOCUS12284</name>
</gene>
<feature type="compositionally biased region" description="Basic and acidic residues" evidence="1">
    <location>
        <begin position="50"/>
        <end position="100"/>
    </location>
</feature>